<dbReference type="AlphaFoldDB" id="A0A2I7N867"/>
<gene>
    <name evidence="9" type="ORF">CUN60_10145</name>
</gene>
<comment type="similarity">
    <text evidence="2 7">Belongs to the MgtC/SapB family.</text>
</comment>
<dbReference type="Proteomes" id="UP000236655">
    <property type="component" value="Chromosome"/>
</dbReference>
<feature type="transmembrane region" description="Helical" evidence="7">
    <location>
        <begin position="67"/>
        <end position="84"/>
    </location>
</feature>
<keyword evidence="5 7" id="KW-1133">Transmembrane helix</keyword>
<dbReference type="KEGG" id="nba:CUN60_10145"/>
<dbReference type="PANTHER" id="PTHR33778">
    <property type="entry name" value="PROTEIN MGTC"/>
    <property type="match status" value="1"/>
</dbReference>
<dbReference type="PRINTS" id="PR01837">
    <property type="entry name" value="MGTCSAPBPROT"/>
</dbReference>
<comment type="subcellular location">
    <subcellularLocation>
        <location evidence="7">Cell inner membrane</location>
        <topology evidence="7">Multi-pass membrane protein</topology>
    </subcellularLocation>
    <subcellularLocation>
        <location evidence="1">Cell membrane</location>
        <topology evidence="1">Multi-pass membrane protein</topology>
    </subcellularLocation>
</comment>
<dbReference type="Pfam" id="PF02308">
    <property type="entry name" value="MgtC"/>
    <property type="match status" value="1"/>
</dbReference>
<evidence type="ECO:0000256" key="4">
    <source>
        <dbReference type="ARBA" id="ARBA00022692"/>
    </source>
</evidence>
<keyword evidence="6 7" id="KW-0472">Membrane</keyword>
<evidence type="ECO:0000256" key="2">
    <source>
        <dbReference type="ARBA" id="ARBA00009298"/>
    </source>
</evidence>
<evidence type="ECO:0000256" key="7">
    <source>
        <dbReference type="RuleBase" id="RU365041"/>
    </source>
</evidence>
<dbReference type="GO" id="GO:0005886">
    <property type="term" value="C:plasma membrane"/>
    <property type="evidence" value="ECO:0007669"/>
    <property type="project" value="UniProtKB-SubCell"/>
</dbReference>
<organism evidence="9 10">
    <name type="scientific">Aquella oligotrophica</name>
    <dbReference type="NCBI Taxonomy" id="2067065"/>
    <lineage>
        <taxon>Bacteria</taxon>
        <taxon>Pseudomonadati</taxon>
        <taxon>Pseudomonadota</taxon>
        <taxon>Betaproteobacteria</taxon>
        <taxon>Neisseriales</taxon>
        <taxon>Neisseriaceae</taxon>
        <taxon>Aquella</taxon>
    </lineage>
</organism>
<keyword evidence="4 7" id="KW-0812">Transmembrane</keyword>
<feature type="transmembrane region" description="Helical" evidence="7">
    <location>
        <begin position="105"/>
        <end position="128"/>
    </location>
</feature>
<evidence type="ECO:0000256" key="6">
    <source>
        <dbReference type="ARBA" id="ARBA00023136"/>
    </source>
</evidence>
<name>A0A2I7N867_9NEIS</name>
<dbReference type="InterPro" id="IPR049177">
    <property type="entry name" value="MgtC_SapB_SrpB_YhiD_N"/>
</dbReference>
<keyword evidence="7" id="KW-0997">Cell inner membrane</keyword>
<evidence type="ECO:0000256" key="3">
    <source>
        <dbReference type="ARBA" id="ARBA00022475"/>
    </source>
</evidence>
<evidence type="ECO:0000256" key="1">
    <source>
        <dbReference type="ARBA" id="ARBA00004651"/>
    </source>
</evidence>
<dbReference type="PANTHER" id="PTHR33778:SF1">
    <property type="entry name" value="MAGNESIUM TRANSPORTER YHID-RELATED"/>
    <property type="match status" value="1"/>
</dbReference>
<feature type="transmembrane region" description="Helical" evidence="7">
    <location>
        <begin position="34"/>
        <end position="52"/>
    </location>
</feature>
<reference evidence="10" key="1">
    <citation type="submission" date="2017-11" db="EMBL/GenBank/DDBJ databases">
        <authorList>
            <person name="Chan K.G."/>
            <person name="Lee L.S."/>
        </authorList>
    </citation>
    <scope>NUCLEOTIDE SEQUENCE [LARGE SCALE GENOMIC DNA]</scope>
    <source>
        <strain evidence="10">DSM 100970</strain>
    </source>
</reference>
<keyword evidence="10" id="KW-1185">Reference proteome</keyword>
<dbReference type="InterPro" id="IPR003416">
    <property type="entry name" value="MgtC/SapB/SrpB/YhiD_fam"/>
</dbReference>
<evidence type="ECO:0000313" key="9">
    <source>
        <dbReference type="EMBL" id="AUR52641.1"/>
    </source>
</evidence>
<protein>
    <recommendedName>
        <fullName evidence="7">Protein MgtC</fullName>
    </recommendedName>
</protein>
<feature type="transmembrane region" description="Helical" evidence="7">
    <location>
        <begin position="6"/>
        <end position="22"/>
    </location>
</feature>
<dbReference type="EMBL" id="CP024847">
    <property type="protein sequence ID" value="AUR52641.1"/>
    <property type="molecule type" value="Genomic_DNA"/>
</dbReference>
<evidence type="ECO:0000259" key="8">
    <source>
        <dbReference type="Pfam" id="PF02308"/>
    </source>
</evidence>
<dbReference type="OrthoDB" id="9811198at2"/>
<accession>A0A2I7N867</accession>
<feature type="domain" description="MgtC/SapB/SrpB/YhiD N-terminal" evidence="8">
    <location>
        <begin position="9"/>
        <end position="132"/>
    </location>
</feature>
<evidence type="ECO:0000313" key="10">
    <source>
        <dbReference type="Proteomes" id="UP000236655"/>
    </source>
</evidence>
<evidence type="ECO:0000256" key="5">
    <source>
        <dbReference type="ARBA" id="ARBA00022989"/>
    </source>
</evidence>
<keyword evidence="3" id="KW-1003">Cell membrane</keyword>
<dbReference type="RefSeq" id="WP_102951929.1">
    <property type="nucleotide sequence ID" value="NZ_CP024847.1"/>
</dbReference>
<proteinExistence type="inferred from homology"/>
<sequence length="160" mass="17357">MPLFEIGQILLATLCGLAIGLERQIHGSQAGLRTYSLVCLGSCLFGLVSTHSKGLAYYESVADPTRIAAQIVSGIGFLGAGVIFKDRSRVHGLTTAANIWVTASIGLAVAFEMIIIPLLTTALVIVILSCNRWKIFIKFNKIFNLEPYQDRDDAKKSDDV</sequence>